<dbReference type="Proteomes" id="UP000076923">
    <property type="component" value="Unassembled WGS sequence"/>
</dbReference>
<evidence type="ECO:0000313" key="2">
    <source>
        <dbReference type="Proteomes" id="UP000076923"/>
    </source>
</evidence>
<dbReference type="STRING" id="1333662.LPB303_05555"/>
<proteinExistence type="predicted"/>
<accession>A0A176TDZ7</accession>
<sequence length="142" mass="15503">MKKIVVSIFVLGALVFSSCKSETKEVKEVVVETETVNKEELELIDEEEIEEEVSESLTSAIEGVTIPNFSNEEVTQNLLGYAQYAKNYIEANGDFVKITGMASKGASLLKKGKELTSTLDEGELAKYKSVLSAIQEKMAAAN</sequence>
<reference evidence="1 2" key="1">
    <citation type="submission" date="2016-02" db="EMBL/GenBank/DDBJ databases">
        <title>Draft genome sequence of Polaribacter atrinae KACC17473.</title>
        <authorList>
            <person name="Shin S.-K."/>
            <person name="Yi H."/>
        </authorList>
    </citation>
    <scope>NUCLEOTIDE SEQUENCE [LARGE SCALE GENOMIC DNA]</scope>
    <source>
        <strain evidence="1 2">KACC 17473</strain>
    </source>
</reference>
<comment type="caution">
    <text evidence="1">The sequence shown here is derived from an EMBL/GenBank/DDBJ whole genome shotgun (WGS) entry which is preliminary data.</text>
</comment>
<dbReference type="EMBL" id="LVWE01000010">
    <property type="protein sequence ID" value="OAD45753.1"/>
    <property type="molecule type" value="Genomic_DNA"/>
</dbReference>
<gene>
    <name evidence="1" type="ORF">LPB303_05555</name>
</gene>
<name>A0A176TDZ7_9FLAO</name>
<keyword evidence="2" id="KW-1185">Reference proteome</keyword>
<protein>
    <recommendedName>
        <fullName evidence="3">Lipoprotein</fullName>
    </recommendedName>
</protein>
<dbReference type="AlphaFoldDB" id="A0A176TDZ7"/>
<evidence type="ECO:0000313" key="1">
    <source>
        <dbReference type="EMBL" id="OAD45753.1"/>
    </source>
</evidence>
<dbReference type="RefSeq" id="WP_068448713.1">
    <property type="nucleotide sequence ID" value="NZ_CANKUV010000001.1"/>
</dbReference>
<dbReference type="PROSITE" id="PS51257">
    <property type="entry name" value="PROKAR_LIPOPROTEIN"/>
    <property type="match status" value="1"/>
</dbReference>
<evidence type="ECO:0008006" key="3">
    <source>
        <dbReference type="Google" id="ProtNLM"/>
    </source>
</evidence>
<dbReference type="OrthoDB" id="1203185at2"/>
<organism evidence="1 2">
    <name type="scientific">Polaribacter atrinae</name>
    <dbReference type="NCBI Taxonomy" id="1333662"/>
    <lineage>
        <taxon>Bacteria</taxon>
        <taxon>Pseudomonadati</taxon>
        <taxon>Bacteroidota</taxon>
        <taxon>Flavobacteriia</taxon>
        <taxon>Flavobacteriales</taxon>
        <taxon>Flavobacteriaceae</taxon>
    </lineage>
</organism>